<dbReference type="InterPro" id="IPR002068">
    <property type="entry name" value="A-crystallin/Hsp20_dom"/>
</dbReference>
<evidence type="ECO:0000313" key="5">
    <source>
        <dbReference type="Proteomes" id="UP000199063"/>
    </source>
</evidence>
<evidence type="ECO:0000313" key="4">
    <source>
        <dbReference type="EMBL" id="SDN08159.1"/>
    </source>
</evidence>
<dbReference type="OrthoDB" id="3855217at2"/>
<dbReference type="EMBL" id="FNHI01000018">
    <property type="protein sequence ID" value="SDN08159.1"/>
    <property type="molecule type" value="Genomic_DNA"/>
</dbReference>
<proteinExistence type="inferred from homology"/>
<dbReference type="Gene3D" id="2.60.40.790">
    <property type="match status" value="1"/>
</dbReference>
<dbReference type="AlphaFoldDB" id="A0A1G9YG49"/>
<accession>A0A1G9YG49</accession>
<dbReference type="CDD" id="cd06464">
    <property type="entry name" value="ACD_sHsps-like"/>
    <property type="match status" value="1"/>
</dbReference>
<dbReference type="Pfam" id="PF00011">
    <property type="entry name" value="HSP20"/>
    <property type="match status" value="1"/>
</dbReference>
<dbReference type="InterPro" id="IPR031107">
    <property type="entry name" value="Small_HSP"/>
</dbReference>
<name>A0A1G9YG49_9ACTN</name>
<protein>
    <submittedName>
        <fullName evidence="4">Molecular chaperone IbpA, HSP20 family</fullName>
    </submittedName>
</protein>
<comment type="similarity">
    <text evidence="1 2">Belongs to the small heat shock protein (HSP20) family.</text>
</comment>
<evidence type="ECO:0000256" key="2">
    <source>
        <dbReference type="RuleBase" id="RU003616"/>
    </source>
</evidence>
<organism evidence="4 5">
    <name type="scientific">Streptomyces wuyuanensis</name>
    <dbReference type="NCBI Taxonomy" id="1196353"/>
    <lineage>
        <taxon>Bacteria</taxon>
        <taxon>Bacillati</taxon>
        <taxon>Actinomycetota</taxon>
        <taxon>Actinomycetes</taxon>
        <taxon>Kitasatosporales</taxon>
        <taxon>Streptomycetaceae</taxon>
        <taxon>Streptomyces</taxon>
    </lineage>
</organism>
<evidence type="ECO:0000259" key="3">
    <source>
        <dbReference type="PROSITE" id="PS01031"/>
    </source>
</evidence>
<dbReference type="PROSITE" id="PS01031">
    <property type="entry name" value="SHSP"/>
    <property type="match status" value="1"/>
</dbReference>
<dbReference type="STRING" id="1196353.SAMN05444921_118136"/>
<evidence type="ECO:0000256" key="1">
    <source>
        <dbReference type="PROSITE-ProRule" id="PRU00285"/>
    </source>
</evidence>
<reference evidence="5" key="1">
    <citation type="submission" date="2016-10" db="EMBL/GenBank/DDBJ databases">
        <authorList>
            <person name="Varghese N."/>
            <person name="Submissions S."/>
        </authorList>
    </citation>
    <scope>NUCLEOTIDE SEQUENCE [LARGE SCALE GENOMIC DNA]</scope>
    <source>
        <strain evidence="5">CGMCC 4.7042</strain>
    </source>
</reference>
<gene>
    <name evidence="4" type="ORF">SAMN05444921_118136</name>
</gene>
<dbReference type="RefSeq" id="WP_093658635.1">
    <property type="nucleotide sequence ID" value="NZ_FNHI01000018.1"/>
</dbReference>
<keyword evidence="5" id="KW-1185">Reference proteome</keyword>
<dbReference type="GeneID" id="40832282"/>
<sequence length="140" mass="16004">MAVLARKQRFPFPDLPDWFEDFPARFSMPAMADLHTMRVEEYTEDGRYVIRAELPGVEVKDLDVTVEDGILTIKAERTEREVDKHRSEIRYGSITRALALPKSADEGDVRAEYTDGMLMVSVGLGEEKPEPKHIEIKHAM</sequence>
<feature type="domain" description="SHSP" evidence="3">
    <location>
        <begin position="30"/>
        <end position="139"/>
    </location>
</feature>
<dbReference type="SUPFAM" id="SSF49764">
    <property type="entry name" value="HSP20-like chaperones"/>
    <property type="match status" value="1"/>
</dbReference>
<dbReference type="PANTHER" id="PTHR11527">
    <property type="entry name" value="HEAT-SHOCK PROTEIN 20 FAMILY MEMBER"/>
    <property type="match status" value="1"/>
</dbReference>
<dbReference type="Proteomes" id="UP000199063">
    <property type="component" value="Unassembled WGS sequence"/>
</dbReference>
<dbReference type="InterPro" id="IPR008978">
    <property type="entry name" value="HSP20-like_chaperone"/>
</dbReference>